<sequence length="21" mass="2353">MKFTYLPGLYVGLDGEYDGDV</sequence>
<dbReference type="EMBL" id="LXQA010592566">
    <property type="protein sequence ID" value="MCI61037.1"/>
    <property type="molecule type" value="Genomic_DNA"/>
</dbReference>
<comment type="caution">
    <text evidence="1">The sequence shown here is derived from an EMBL/GenBank/DDBJ whole genome shotgun (WGS) entry which is preliminary data.</text>
</comment>
<reference evidence="1 2" key="1">
    <citation type="journal article" date="2018" name="Front. Plant Sci.">
        <title>Red Clover (Trifolium pratense) and Zigzag Clover (T. medium) - A Picture of Genomic Similarities and Differences.</title>
        <authorList>
            <person name="Dluhosova J."/>
            <person name="Istvanek J."/>
            <person name="Nedelnik J."/>
            <person name="Repkova J."/>
        </authorList>
    </citation>
    <scope>NUCLEOTIDE SEQUENCE [LARGE SCALE GENOMIC DNA]</scope>
    <source>
        <strain evidence="2">cv. 10/8</strain>
        <tissue evidence="1">Leaf</tissue>
    </source>
</reference>
<evidence type="ECO:0000313" key="2">
    <source>
        <dbReference type="Proteomes" id="UP000265520"/>
    </source>
</evidence>
<evidence type="ECO:0000313" key="1">
    <source>
        <dbReference type="EMBL" id="MCI61037.1"/>
    </source>
</evidence>
<dbReference type="Proteomes" id="UP000265520">
    <property type="component" value="Unassembled WGS sequence"/>
</dbReference>
<feature type="non-terminal residue" evidence="1">
    <location>
        <position position="21"/>
    </location>
</feature>
<proteinExistence type="predicted"/>
<keyword evidence="2" id="KW-1185">Reference proteome</keyword>
<dbReference type="AlphaFoldDB" id="A0A392TKS0"/>
<accession>A0A392TKS0</accession>
<protein>
    <submittedName>
        <fullName evidence="1">Uncharacterized protein</fullName>
    </submittedName>
</protein>
<name>A0A392TKS0_9FABA</name>
<organism evidence="1 2">
    <name type="scientific">Trifolium medium</name>
    <dbReference type="NCBI Taxonomy" id="97028"/>
    <lineage>
        <taxon>Eukaryota</taxon>
        <taxon>Viridiplantae</taxon>
        <taxon>Streptophyta</taxon>
        <taxon>Embryophyta</taxon>
        <taxon>Tracheophyta</taxon>
        <taxon>Spermatophyta</taxon>
        <taxon>Magnoliopsida</taxon>
        <taxon>eudicotyledons</taxon>
        <taxon>Gunneridae</taxon>
        <taxon>Pentapetalae</taxon>
        <taxon>rosids</taxon>
        <taxon>fabids</taxon>
        <taxon>Fabales</taxon>
        <taxon>Fabaceae</taxon>
        <taxon>Papilionoideae</taxon>
        <taxon>50 kb inversion clade</taxon>
        <taxon>NPAAA clade</taxon>
        <taxon>Hologalegina</taxon>
        <taxon>IRL clade</taxon>
        <taxon>Trifolieae</taxon>
        <taxon>Trifolium</taxon>
    </lineage>
</organism>